<feature type="transmembrane region" description="Helical" evidence="1">
    <location>
        <begin position="92"/>
        <end position="110"/>
    </location>
</feature>
<organism evidence="2 3">
    <name type="scientific">Paenibacillus zeirhizosphaerae</name>
    <dbReference type="NCBI Taxonomy" id="2987519"/>
    <lineage>
        <taxon>Bacteria</taxon>
        <taxon>Bacillati</taxon>
        <taxon>Bacillota</taxon>
        <taxon>Bacilli</taxon>
        <taxon>Bacillales</taxon>
        <taxon>Paenibacillaceae</taxon>
        <taxon>Paenibacillus</taxon>
    </lineage>
</organism>
<accession>A0ABT9FRH4</accession>
<dbReference type="PANTHER" id="PTHR34821">
    <property type="entry name" value="INNER MEMBRANE PROTEIN YDCZ"/>
    <property type="match status" value="1"/>
</dbReference>
<dbReference type="Pfam" id="PF04657">
    <property type="entry name" value="DMT_YdcZ"/>
    <property type="match status" value="1"/>
</dbReference>
<keyword evidence="1" id="KW-0812">Transmembrane</keyword>
<dbReference type="EMBL" id="JAPCKK010000016">
    <property type="protein sequence ID" value="MDP4097205.1"/>
    <property type="molecule type" value="Genomic_DNA"/>
</dbReference>
<dbReference type="InterPro" id="IPR006750">
    <property type="entry name" value="YdcZ"/>
</dbReference>
<protein>
    <submittedName>
        <fullName evidence="2">DMT family transporter</fullName>
    </submittedName>
</protein>
<reference evidence="2 3" key="1">
    <citation type="submission" date="2022-10" db="EMBL/GenBank/DDBJ databases">
        <title>Paenibacillus description and whole genome data of maize root bacterial community.</title>
        <authorList>
            <person name="Marton D."/>
            <person name="Farkas M."/>
            <person name="Cserhati M."/>
        </authorList>
    </citation>
    <scope>NUCLEOTIDE SEQUENCE [LARGE SCALE GENOMIC DNA]</scope>
    <source>
        <strain evidence="2 3">P96</strain>
    </source>
</reference>
<dbReference type="Proteomes" id="UP001241848">
    <property type="component" value="Unassembled WGS sequence"/>
</dbReference>
<evidence type="ECO:0000313" key="3">
    <source>
        <dbReference type="Proteomes" id="UP001241848"/>
    </source>
</evidence>
<proteinExistence type="predicted"/>
<gene>
    <name evidence="2" type="ORF">OIN60_10525</name>
</gene>
<name>A0ABT9FRH4_9BACL</name>
<dbReference type="RefSeq" id="WP_305755520.1">
    <property type="nucleotide sequence ID" value="NZ_JAPCKK010000016.1"/>
</dbReference>
<keyword evidence="1" id="KW-0472">Membrane</keyword>
<keyword evidence="1" id="KW-1133">Transmembrane helix</keyword>
<feature type="transmembrane region" description="Helical" evidence="1">
    <location>
        <begin position="66"/>
        <end position="86"/>
    </location>
</feature>
<dbReference type="PANTHER" id="PTHR34821:SF3">
    <property type="entry name" value="MEMBRANE PROTEIN"/>
    <property type="match status" value="1"/>
</dbReference>
<sequence>MLSGIVWACIAGSLVGLQNIFNNKVNSQAGLWATTALVLGMGFAASLTLGLIFEGAGLFQLSGMRLWYWFSGMIGVAVVICLVQGIKLLGPTYAVSIVMASQLGFALWFDTQGWLGLIKVPFTFNQLVGVLVIVGGIFIFKSGGRLRLRNVENSNPQNSGAGELYEQNH</sequence>
<evidence type="ECO:0000256" key="1">
    <source>
        <dbReference type="SAM" id="Phobius"/>
    </source>
</evidence>
<comment type="caution">
    <text evidence="2">The sequence shown here is derived from an EMBL/GenBank/DDBJ whole genome shotgun (WGS) entry which is preliminary data.</text>
</comment>
<evidence type="ECO:0000313" key="2">
    <source>
        <dbReference type="EMBL" id="MDP4097205.1"/>
    </source>
</evidence>
<feature type="transmembrane region" description="Helical" evidence="1">
    <location>
        <begin position="122"/>
        <end position="140"/>
    </location>
</feature>
<feature type="transmembrane region" description="Helical" evidence="1">
    <location>
        <begin position="32"/>
        <end position="54"/>
    </location>
</feature>
<keyword evidence="3" id="KW-1185">Reference proteome</keyword>